<dbReference type="InterPro" id="IPR032816">
    <property type="entry name" value="VTT_dom"/>
</dbReference>
<dbReference type="Pfam" id="PF09335">
    <property type="entry name" value="VTT_dom"/>
    <property type="match status" value="1"/>
</dbReference>
<dbReference type="AlphaFoldDB" id="A0AAW0BNC5"/>
<evidence type="ECO:0000256" key="5">
    <source>
        <dbReference type="ARBA" id="ARBA00020673"/>
    </source>
</evidence>
<comment type="subcellular location">
    <subcellularLocation>
        <location evidence="2">Golgi apparatus membrane</location>
        <topology evidence="2">Multi-pass membrane protein</topology>
    </subcellularLocation>
</comment>
<keyword evidence="7 10" id="KW-1133">Transmembrane helix</keyword>
<protein>
    <recommendedName>
        <fullName evidence="4">Golgi apparatus membrane protein TVP38</fullName>
    </recommendedName>
    <alternativeName>
        <fullName evidence="5">Golgi apparatus membrane protein tvp38</fullName>
    </alternativeName>
</protein>
<feature type="domain" description="VTT" evidence="11">
    <location>
        <begin position="133"/>
        <end position="249"/>
    </location>
</feature>
<keyword evidence="8" id="KW-0333">Golgi apparatus</keyword>
<evidence type="ECO:0000256" key="3">
    <source>
        <dbReference type="ARBA" id="ARBA00008640"/>
    </source>
</evidence>
<dbReference type="Proteomes" id="UP001362999">
    <property type="component" value="Unassembled WGS sequence"/>
</dbReference>
<evidence type="ECO:0000259" key="11">
    <source>
        <dbReference type="Pfam" id="PF09335"/>
    </source>
</evidence>
<feature type="transmembrane region" description="Helical" evidence="10">
    <location>
        <begin position="71"/>
        <end position="92"/>
    </location>
</feature>
<dbReference type="PANTHER" id="PTHR47549:SF2">
    <property type="entry name" value="GOLGI APPARATUS MEMBRANE PROTEIN TVP38"/>
    <property type="match status" value="1"/>
</dbReference>
<feature type="transmembrane region" description="Helical" evidence="10">
    <location>
        <begin position="112"/>
        <end position="131"/>
    </location>
</feature>
<keyword evidence="9 10" id="KW-0472">Membrane</keyword>
<feature type="transmembrane region" description="Helical" evidence="10">
    <location>
        <begin position="263"/>
        <end position="283"/>
    </location>
</feature>
<organism evidence="12 13">
    <name type="scientific">Favolaschia claudopus</name>
    <dbReference type="NCBI Taxonomy" id="2862362"/>
    <lineage>
        <taxon>Eukaryota</taxon>
        <taxon>Fungi</taxon>
        <taxon>Dikarya</taxon>
        <taxon>Basidiomycota</taxon>
        <taxon>Agaricomycotina</taxon>
        <taxon>Agaricomycetes</taxon>
        <taxon>Agaricomycetidae</taxon>
        <taxon>Agaricales</taxon>
        <taxon>Marasmiineae</taxon>
        <taxon>Mycenaceae</taxon>
        <taxon>Favolaschia</taxon>
    </lineage>
</organism>
<evidence type="ECO:0000256" key="4">
    <source>
        <dbReference type="ARBA" id="ARBA00013533"/>
    </source>
</evidence>
<dbReference type="EMBL" id="JAWWNJ010000028">
    <property type="protein sequence ID" value="KAK7028299.1"/>
    <property type="molecule type" value="Genomic_DNA"/>
</dbReference>
<gene>
    <name evidence="12" type="ORF">R3P38DRAFT_2703867</name>
</gene>
<evidence type="ECO:0000256" key="1">
    <source>
        <dbReference type="ARBA" id="ARBA00002978"/>
    </source>
</evidence>
<evidence type="ECO:0000256" key="6">
    <source>
        <dbReference type="ARBA" id="ARBA00022692"/>
    </source>
</evidence>
<evidence type="ECO:0000256" key="7">
    <source>
        <dbReference type="ARBA" id="ARBA00022989"/>
    </source>
</evidence>
<evidence type="ECO:0000256" key="10">
    <source>
        <dbReference type="SAM" id="Phobius"/>
    </source>
</evidence>
<evidence type="ECO:0000256" key="8">
    <source>
        <dbReference type="ARBA" id="ARBA00023034"/>
    </source>
</evidence>
<comment type="function">
    <text evidence="1">Golgi membrane protein involved in vesicular trafficking and spindle migration.</text>
</comment>
<accession>A0AAW0BNC5</accession>
<evidence type="ECO:0000313" key="13">
    <source>
        <dbReference type="Proteomes" id="UP001362999"/>
    </source>
</evidence>
<evidence type="ECO:0000313" key="12">
    <source>
        <dbReference type="EMBL" id="KAK7028299.1"/>
    </source>
</evidence>
<dbReference type="GO" id="GO:0000139">
    <property type="term" value="C:Golgi membrane"/>
    <property type="evidence" value="ECO:0007669"/>
    <property type="project" value="UniProtKB-SubCell"/>
</dbReference>
<keyword evidence="6 10" id="KW-0812">Transmembrane</keyword>
<name>A0AAW0BNC5_9AGAR</name>
<dbReference type="InterPro" id="IPR051076">
    <property type="entry name" value="Golgi_membrane_TVP38/TMEM64"/>
</dbReference>
<proteinExistence type="inferred from homology"/>
<evidence type="ECO:0000256" key="2">
    <source>
        <dbReference type="ARBA" id="ARBA00004653"/>
    </source>
</evidence>
<reference evidence="12 13" key="1">
    <citation type="journal article" date="2024" name="J Genomics">
        <title>Draft genome sequencing and assembly of Favolaschia claudopus CIRM-BRFM 2984 isolated from oak limbs.</title>
        <authorList>
            <person name="Navarro D."/>
            <person name="Drula E."/>
            <person name="Chaduli D."/>
            <person name="Cazenave R."/>
            <person name="Ahrendt S."/>
            <person name="Wang J."/>
            <person name="Lipzen A."/>
            <person name="Daum C."/>
            <person name="Barry K."/>
            <person name="Grigoriev I.V."/>
            <person name="Favel A."/>
            <person name="Rosso M.N."/>
            <person name="Martin F."/>
        </authorList>
    </citation>
    <scope>NUCLEOTIDE SEQUENCE [LARGE SCALE GENOMIC DNA]</scope>
    <source>
        <strain evidence="12 13">CIRM-BRFM 2984</strain>
    </source>
</reference>
<dbReference type="PANTHER" id="PTHR47549">
    <property type="entry name" value="GOLGI APPARATUS MEMBRANE PROTEIN TVP38-RELATED"/>
    <property type="match status" value="1"/>
</dbReference>
<keyword evidence="13" id="KW-1185">Reference proteome</keyword>
<comment type="similarity">
    <text evidence="3">Belongs to the TVP38/TMEM64 family.</text>
</comment>
<comment type="caution">
    <text evidence="12">The sequence shown here is derived from an EMBL/GenBank/DDBJ whole genome shotgun (WGS) entry which is preliminary data.</text>
</comment>
<evidence type="ECO:0000256" key="9">
    <source>
        <dbReference type="ARBA" id="ARBA00023136"/>
    </source>
</evidence>
<sequence>MSLMSHNESTTNSALALEPIDKAGSSKNDIPLTVTIVEVPSCGEASPSTPDATEAELNYLHGVRRKRSIWYWLRAIVPALIVFTALLLISILREKIVDGLEPLTDWIKDNNPAGAAIIIGAMIIVSFPPLIGHEILAVLCGVSFEFGEACLVDALGTVLGEVASFFVFRYACTARGRKLEESKIEYGALAHIVRRKDGQIWILLVMRYSAIPAHLSTPLFAAVGVPFYKFLLAVVLALPKSLVPVFVGWSARPENEGNNIANIISKVVLAIGLCITFIALWWIRRRMNKDKENYIHSRRKARQEKNKGPVYVAP</sequence>